<dbReference type="RefSeq" id="WP_136843039.1">
    <property type="nucleotide sequence ID" value="NZ_SWBR01000004.1"/>
</dbReference>
<dbReference type="Gene3D" id="3.20.20.70">
    <property type="entry name" value="Aldolase class I"/>
    <property type="match status" value="1"/>
</dbReference>
<keyword evidence="5" id="KW-0119">Carbohydrate metabolism</keyword>
<evidence type="ECO:0000313" key="7">
    <source>
        <dbReference type="Proteomes" id="UP000309488"/>
    </source>
</evidence>
<dbReference type="SUPFAM" id="SSF51569">
    <property type="entry name" value="Aldolase"/>
    <property type="match status" value="1"/>
</dbReference>
<evidence type="ECO:0000256" key="4">
    <source>
        <dbReference type="ARBA" id="ARBA00023239"/>
    </source>
</evidence>
<evidence type="ECO:0000256" key="3">
    <source>
        <dbReference type="ARBA" id="ARBA00011233"/>
    </source>
</evidence>
<dbReference type="Proteomes" id="UP000309488">
    <property type="component" value="Unassembled WGS sequence"/>
</dbReference>
<dbReference type="OrthoDB" id="9802667at2"/>
<accession>A0A4U1CN35</accession>
<dbReference type="PANTHER" id="PTHR30246">
    <property type="entry name" value="2-KETO-3-DEOXY-6-PHOSPHOGLUCONATE ALDOLASE"/>
    <property type="match status" value="1"/>
</dbReference>
<dbReference type="CDD" id="cd00452">
    <property type="entry name" value="KDPG_aldolase"/>
    <property type="match status" value="1"/>
</dbReference>
<dbReference type="PROSITE" id="PS00160">
    <property type="entry name" value="ALDOLASE_KDPG_KHG_2"/>
    <property type="match status" value="1"/>
</dbReference>
<reference evidence="6 7" key="1">
    <citation type="submission" date="2019-04" db="EMBL/GenBank/DDBJ databases">
        <title>Pedobacter sp. RP-3-22 sp. nov., isolated from Arctic soil.</title>
        <authorList>
            <person name="Dahal R.H."/>
            <person name="Kim D.-U."/>
        </authorList>
    </citation>
    <scope>NUCLEOTIDE SEQUENCE [LARGE SCALE GENOMIC DNA]</scope>
    <source>
        <strain evidence="6 7">RP-3-22</strain>
    </source>
</reference>
<evidence type="ECO:0000256" key="1">
    <source>
        <dbReference type="ARBA" id="ARBA00004761"/>
    </source>
</evidence>
<comment type="pathway">
    <text evidence="1">Carbohydrate acid metabolism.</text>
</comment>
<comment type="caution">
    <text evidence="6">The sequence shown here is derived from an EMBL/GenBank/DDBJ whole genome shotgun (WGS) entry which is preliminary data.</text>
</comment>
<proteinExistence type="inferred from homology"/>
<protein>
    <submittedName>
        <fullName evidence="6">Bifunctional 4-hydroxy-2-oxoglutarate aldolase/2-dehydro-3-deoxy-phosphogluconate aldolase</fullName>
    </submittedName>
</protein>
<keyword evidence="7" id="KW-1185">Reference proteome</keyword>
<evidence type="ECO:0000313" key="6">
    <source>
        <dbReference type="EMBL" id="TKC06743.1"/>
    </source>
</evidence>
<dbReference type="Pfam" id="PF01081">
    <property type="entry name" value="Aldolase"/>
    <property type="match status" value="1"/>
</dbReference>
<dbReference type="InterPro" id="IPR000887">
    <property type="entry name" value="Aldlse_KDPG_KHG"/>
</dbReference>
<comment type="subunit">
    <text evidence="3">Homotrimer.</text>
</comment>
<evidence type="ECO:0000256" key="5">
    <source>
        <dbReference type="ARBA" id="ARBA00023277"/>
    </source>
</evidence>
<organism evidence="6 7">
    <name type="scientific">Pedobacter polaris</name>
    <dbReference type="NCBI Taxonomy" id="2571273"/>
    <lineage>
        <taxon>Bacteria</taxon>
        <taxon>Pseudomonadati</taxon>
        <taxon>Bacteroidota</taxon>
        <taxon>Sphingobacteriia</taxon>
        <taxon>Sphingobacteriales</taxon>
        <taxon>Sphingobacteriaceae</taxon>
        <taxon>Pedobacter</taxon>
    </lineage>
</organism>
<dbReference type="InterPro" id="IPR031338">
    <property type="entry name" value="KDPG/KHG_AS_2"/>
</dbReference>
<dbReference type="EMBL" id="SWBR01000004">
    <property type="protein sequence ID" value="TKC06743.1"/>
    <property type="molecule type" value="Genomic_DNA"/>
</dbReference>
<evidence type="ECO:0000256" key="2">
    <source>
        <dbReference type="ARBA" id="ARBA00006906"/>
    </source>
</evidence>
<keyword evidence="4" id="KW-0456">Lyase</keyword>
<dbReference type="AlphaFoldDB" id="A0A4U1CN35"/>
<gene>
    <name evidence="6" type="ORF">FA048_16205</name>
</gene>
<sequence length="221" mass="24418">MTKNKETTIAAIKNQGMLPLFYYEDPQVSLEIVRALYKGGVRVFEYTNRGKAALTNFKFLKEALKTEMQDLFLGIGTIKNTTELNDFLTAGADFIVCPVVDLEVGKLTHEAGLLWIPGCMTPTEINVAHQMGAGIIKLFPANILGPEYLSSIKELFQGQLFVPTGGVEIDETNIDNWFKAGVCAVGMGSKLVSKKILENKAYDELYSLTTKAFEIINKVKP</sequence>
<comment type="similarity">
    <text evidence="2">Belongs to the KHG/KDPG aldolase family.</text>
</comment>
<dbReference type="InterPro" id="IPR013785">
    <property type="entry name" value="Aldolase_TIM"/>
</dbReference>
<dbReference type="PANTHER" id="PTHR30246:SF1">
    <property type="entry name" value="2-DEHYDRO-3-DEOXY-6-PHOSPHOGALACTONATE ALDOLASE-RELATED"/>
    <property type="match status" value="1"/>
</dbReference>
<name>A0A4U1CN35_9SPHI</name>
<dbReference type="GO" id="GO:0016829">
    <property type="term" value="F:lyase activity"/>
    <property type="evidence" value="ECO:0007669"/>
    <property type="project" value="UniProtKB-KW"/>
</dbReference>